<dbReference type="InterPro" id="IPR006566">
    <property type="entry name" value="FBD"/>
</dbReference>
<name>A0A835GWG2_9MAGN</name>
<dbReference type="Gene3D" id="3.80.10.10">
    <property type="entry name" value="Ribonuclease Inhibitor"/>
    <property type="match status" value="1"/>
</dbReference>
<gene>
    <name evidence="2" type="ORF">IFM89_016171</name>
</gene>
<dbReference type="Pfam" id="PF24758">
    <property type="entry name" value="LRR_At5g56370"/>
    <property type="match status" value="1"/>
</dbReference>
<sequence>MGSRNLQIPSPKKLKIDNNGDRISTLPNTLLHEILALLDMKQVVQTSVLSTRWRDLWTSISTLNFNSTVFLKSTKKAAKDKDRFIEFVDQALLHHDNSSLKTFRLFYDERRRLPPKRVYSWIRALVRRNVQELDIHIPAYLTYCLPLPLCLFTCESLRVLKLRFESLSILLTLPKFISLPFLKTLHLEWVDFVDVKLTSNLLSSCPDLESLIIVYCRFAEMKNLVIFNLKLKHLVIENCSDGEDECEKDYCLESPVSLVEVRPLQFLNLRHLNLITWLSGDCIHAIAYLLNSSPNVESLNLKLTKRDVYVFDGDEEVFHPTIASKYQDTGLTLRCMYNLKYVEIQGILGCPNGLKFLEVLLKNALVLEKMVIFTFTEHLPNKEKWLMKFIEKLQKISRASSSTSIFVR</sequence>
<dbReference type="AlphaFoldDB" id="A0A835GWG2"/>
<accession>A0A835GWG2</accession>
<dbReference type="InterPro" id="IPR001810">
    <property type="entry name" value="F-box_dom"/>
</dbReference>
<reference evidence="2 3" key="1">
    <citation type="submission" date="2020-10" db="EMBL/GenBank/DDBJ databases">
        <title>The Coptis chinensis genome and diversification of protoberbering-type alkaloids.</title>
        <authorList>
            <person name="Wang B."/>
            <person name="Shu S."/>
            <person name="Song C."/>
            <person name="Liu Y."/>
        </authorList>
    </citation>
    <scope>NUCLEOTIDE SEQUENCE [LARGE SCALE GENOMIC DNA]</scope>
    <source>
        <strain evidence="2">HL-2020</strain>
        <tissue evidence="2">Leaf</tissue>
    </source>
</reference>
<feature type="domain" description="F-box" evidence="1">
    <location>
        <begin position="20"/>
        <end position="68"/>
    </location>
</feature>
<dbReference type="PANTHER" id="PTHR31900">
    <property type="entry name" value="F-BOX/RNI SUPERFAMILY PROTEIN-RELATED"/>
    <property type="match status" value="1"/>
</dbReference>
<dbReference type="Pfam" id="PF08387">
    <property type="entry name" value="FBD"/>
    <property type="match status" value="1"/>
</dbReference>
<dbReference type="PROSITE" id="PS50181">
    <property type="entry name" value="FBOX"/>
    <property type="match status" value="1"/>
</dbReference>
<dbReference type="Gene3D" id="1.20.1280.50">
    <property type="match status" value="1"/>
</dbReference>
<dbReference type="CDD" id="cd22160">
    <property type="entry name" value="F-box_AtFBL13-like"/>
    <property type="match status" value="1"/>
</dbReference>
<evidence type="ECO:0000313" key="2">
    <source>
        <dbReference type="EMBL" id="KAF9588811.1"/>
    </source>
</evidence>
<dbReference type="EMBL" id="JADFTS010000009">
    <property type="protein sequence ID" value="KAF9588811.1"/>
    <property type="molecule type" value="Genomic_DNA"/>
</dbReference>
<dbReference type="InterPro" id="IPR032675">
    <property type="entry name" value="LRR_dom_sf"/>
</dbReference>
<dbReference type="InterPro" id="IPR055411">
    <property type="entry name" value="LRR_FXL15/At3g58940/PEG3-like"/>
</dbReference>
<dbReference type="SUPFAM" id="SSF52047">
    <property type="entry name" value="RNI-like"/>
    <property type="match status" value="1"/>
</dbReference>
<evidence type="ECO:0000259" key="1">
    <source>
        <dbReference type="PROSITE" id="PS50181"/>
    </source>
</evidence>
<dbReference type="SUPFAM" id="SSF81383">
    <property type="entry name" value="F-box domain"/>
    <property type="match status" value="1"/>
</dbReference>
<dbReference type="InterPro" id="IPR050232">
    <property type="entry name" value="FBL13/AtMIF1-like"/>
</dbReference>
<keyword evidence="3" id="KW-1185">Reference proteome</keyword>
<dbReference type="Proteomes" id="UP000631114">
    <property type="component" value="Unassembled WGS sequence"/>
</dbReference>
<dbReference type="Pfam" id="PF00646">
    <property type="entry name" value="F-box"/>
    <property type="match status" value="1"/>
</dbReference>
<dbReference type="InterPro" id="IPR036047">
    <property type="entry name" value="F-box-like_dom_sf"/>
</dbReference>
<dbReference type="SMART" id="SM00256">
    <property type="entry name" value="FBOX"/>
    <property type="match status" value="1"/>
</dbReference>
<protein>
    <recommendedName>
        <fullName evidence="1">F-box domain-containing protein</fullName>
    </recommendedName>
</protein>
<dbReference type="InterPro" id="IPR053781">
    <property type="entry name" value="F-box_AtFBL13-like"/>
</dbReference>
<organism evidence="2 3">
    <name type="scientific">Coptis chinensis</name>
    <dbReference type="NCBI Taxonomy" id="261450"/>
    <lineage>
        <taxon>Eukaryota</taxon>
        <taxon>Viridiplantae</taxon>
        <taxon>Streptophyta</taxon>
        <taxon>Embryophyta</taxon>
        <taxon>Tracheophyta</taxon>
        <taxon>Spermatophyta</taxon>
        <taxon>Magnoliopsida</taxon>
        <taxon>Ranunculales</taxon>
        <taxon>Ranunculaceae</taxon>
        <taxon>Coptidoideae</taxon>
        <taxon>Coptis</taxon>
    </lineage>
</organism>
<dbReference type="PANTHER" id="PTHR31900:SF27">
    <property type="entry name" value="FBD DOMAIN-CONTAINING PROTEIN"/>
    <property type="match status" value="1"/>
</dbReference>
<proteinExistence type="predicted"/>
<dbReference type="OrthoDB" id="594804at2759"/>
<comment type="caution">
    <text evidence="2">The sequence shown here is derived from an EMBL/GenBank/DDBJ whole genome shotgun (WGS) entry which is preliminary data.</text>
</comment>
<dbReference type="SMART" id="SM00579">
    <property type="entry name" value="FBD"/>
    <property type="match status" value="1"/>
</dbReference>
<evidence type="ECO:0000313" key="3">
    <source>
        <dbReference type="Proteomes" id="UP000631114"/>
    </source>
</evidence>